<dbReference type="EMBL" id="LCYC01000062">
    <property type="protein sequence ID" value="KWV70528.1"/>
    <property type="molecule type" value="Genomic_DNA"/>
</dbReference>
<name>A0A125QD19_PSEFL</name>
<evidence type="ECO:0000313" key="3">
    <source>
        <dbReference type="Proteomes" id="UP000063434"/>
    </source>
</evidence>
<dbReference type="Proteomes" id="UP000063434">
    <property type="component" value="Unassembled WGS sequence"/>
</dbReference>
<dbReference type="PATRIC" id="fig|294.195.peg.5564"/>
<dbReference type="InterPro" id="IPR024467">
    <property type="entry name" value="Xre/MbcA/ParS-like_toxin-bd"/>
</dbReference>
<dbReference type="AlphaFoldDB" id="A0A125QD19"/>
<proteinExistence type="predicted"/>
<sequence>MSEISILGLALSRPPACWSSTYRGYELRRVQVLMQASHTLGNRQSAEKWLVSPVLALNRRSPCGVLAEPGGYPEVRDVLLRIEYGIYM</sequence>
<comment type="caution">
    <text evidence="2">The sequence shown here is derived from an EMBL/GenBank/DDBJ whole genome shotgun (WGS) entry which is preliminary data.</text>
</comment>
<gene>
    <name evidence="2" type="ORF">PFL603g_05206</name>
</gene>
<organism evidence="2 3">
    <name type="scientific">Pseudomonas fluorescens</name>
    <dbReference type="NCBI Taxonomy" id="294"/>
    <lineage>
        <taxon>Bacteria</taxon>
        <taxon>Pseudomonadati</taxon>
        <taxon>Pseudomonadota</taxon>
        <taxon>Gammaproteobacteria</taxon>
        <taxon>Pseudomonadales</taxon>
        <taxon>Pseudomonadaceae</taxon>
        <taxon>Pseudomonas</taxon>
    </lineage>
</organism>
<protein>
    <recommendedName>
        <fullName evidence="1">Antitoxin Xre/MbcA/ParS-like toxin-binding domain-containing protein</fullName>
    </recommendedName>
</protein>
<evidence type="ECO:0000259" key="1">
    <source>
        <dbReference type="Pfam" id="PF09722"/>
    </source>
</evidence>
<feature type="domain" description="Antitoxin Xre/MbcA/ParS-like toxin-binding" evidence="1">
    <location>
        <begin position="36"/>
        <end position="85"/>
    </location>
</feature>
<accession>A0A125QD19</accession>
<reference evidence="2 3" key="1">
    <citation type="submission" date="2015-05" db="EMBL/GenBank/DDBJ databases">
        <title>A genomic and transcriptomic approach to investigate the blue pigment phenotype in Pseudomonas fluorescens.</title>
        <authorList>
            <person name="Andreani N.A."/>
            <person name="Cardazzo B."/>
        </authorList>
    </citation>
    <scope>NUCLEOTIDE SEQUENCE [LARGE SCALE GENOMIC DNA]</scope>
    <source>
        <strain evidence="2 3">Ps_40</strain>
    </source>
</reference>
<dbReference type="Pfam" id="PF09722">
    <property type="entry name" value="Xre_MbcA_ParS_C"/>
    <property type="match status" value="1"/>
</dbReference>
<evidence type="ECO:0000313" key="2">
    <source>
        <dbReference type="EMBL" id="KWV70528.1"/>
    </source>
</evidence>